<sequence>ANSLPDLSWTSLLALKESADAFPPLKAAVGAVIAICDIAERTRSSRFDARAIALRVIEIMEVIADAVPDGSDISPPMVDSISAFSCLLREIAYVLEDIFGASSMSRFVNLNCNERRLKDIKRQLDDAYRDFLAASTLRLEVQQTQLASKQMQFAVQQEQFAIQQEQFAVQQAQSHVELQKVSFATARLLFYSRLITFFGRPLRLPYKSHPLRPDTQPMLAGQRARGHSRPTLLFFRLCMEPWSLHFERRNTGGKYPAGAAFLVFRDYFASGLCYLFLLQPDCFSSRLFTSRSPSTSKASYSIYIRDRTTNIGSYPPHVTGLGKTE</sequence>
<dbReference type="EMBL" id="JARJCW010000056">
    <property type="protein sequence ID" value="KAJ7202022.1"/>
    <property type="molecule type" value="Genomic_DNA"/>
</dbReference>
<dbReference type="InterPro" id="IPR036537">
    <property type="entry name" value="Adaptor_Cbl_N_dom_sf"/>
</dbReference>
<dbReference type="InterPro" id="IPR059179">
    <property type="entry name" value="MLKL-like_MCAfunc"/>
</dbReference>
<dbReference type="Gene3D" id="1.20.930.20">
    <property type="entry name" value="Adaptor protein Cbl, N-terminal domain"/>
    <property type="match status" value="1"/>
</dbReference>
<reference evidence="1" key="1">
    <citation type="submission" date="2023-03" db="EMBL/GenBank/DDBJ databases">
        <title>Massive genome expansion in bonnet fungi (Mycena s.s.) driven by repeated elements and novel gene families across ecological guilds.</title>
        <authorList>
            <consortium name="Lawrence Berkeley National Laboratory"/>
            <person name="Harder C.B."/>
            <person name="Miyauchi S."/>
            <person name="Viragh M."/>
            <person name="Kuo A."/>
            <person name="Thoen E."/>
            <person name="Andreopoulos B."/>
            <person name="Lu D."/>
            <person name="Skrede I."/>
            <person name="Drula E."/>
            <person name="Henrissat B."/>
            <person name="Morin E."/>
            <person name="Kohler A."/>
            <person name="Barry K."/>
            <person name="LaButti K."/>
            <person name="Morin E."/>
            <person name="Salamov A."/>
            <person name="Lipzen A."/>
            <person name="Mereny Z."/>
            <person name="Hegedus B."/>
            <person name="Baldrian P."/>
            <person name="Stursova M."/>
            <person name="Weitz H."/>
            <person name="Taylor A."/>
            <person name="Grigoriev I.V."/>
            <person name="Nagy L.G."/>
            <person name="Martin F."/>
            <person name="Kauserud H."/>
        </authorList>
    </citation>
    <scope>NUCLEOTIDE SEQUENCE</scope>
    <source>
        <strain evidence="1">9144</strain>
    </source>
</reference>
<dbReference type="AlphaFoldDB" id="A0AAD6VB15"/>
<dbReference type="CDD" id="cd21037">
    <property type="entry name" value="MLKL_NTD"/>
    <property type="match status" value="1"/>
</dbReference>
<dbReference type="Proteomes" id="UP001219525">
    <property type="component" value="Unassembled WGS sequence"/>
</dbReference>
<proteinExistence type="predicted"/>
<name>A0AAD6VB15_9AGAR</name>
<accession>A0AAD6VB15</accession>
<organism evidence="1 2">
    <name type="scientific">Mycena pura</name>
    <dbReference type="NCBI Taxonomy" id="153505"/>
    <lineage>
        <taxon>Eukaryota</taxon>
        <taxon>Fungi</taxon>
        <taxon>Dikarya</taxon>
        <taxon>Basidiomycota</taxon>
        <taxon>Agaricomycotina</taxon>
        <taxon>Agaricomycetes</taxon>
        <taxon>Agaricomycetidae</taxon>
        <taxon>Agaricales</taxon>
        <taxon>Marasmiineae</taxon>
        <taxon>Mycenaceae</taxon>
        <taxon>Mycena</taxon>
    </lineage>
</organism>
<evidence type="ECO:0000313" key="1">
    <source>
        <dbReference type="EMBL" id="KAJ7202022.1"/>
    </source>
</evidence>
<feature type="non-terminal residue" evidence="1">
    <location>
        <position position="325"/>
    </location>
</feature>
<dbReference type="GO" id="GO:0007166">
    <property type="term" value="P:cell surface receptor signaling pathway"/>
    <property type="evidence" value="ECO:0007669"/>
    <property type="project" value="InterPro"/>
</dbReference>
<protein>
    <submittedName>
        <fullName evidence="1">Uncharacterized protein</fullName>
    </submittedName>
</protein>
<gene>
    <name evidence="1" type="ORF">GGX14DRAFT_463563</name>
</gene>
<evidence type="ECO:0000313" key="2">
    <source>
        <dbReference type="Proteomes" id="UP001219525"/>
    </source>
</evidence>
<comment type="caution">
    <text evidence="1">The sequence shown here is derived from an EMBL/GenBank/DDBJ whole genome shotgun (WGS) entry which is preliminary data.</text>
</comment>
<keyword evidence="2" id="KW-1185">Reference proteome</keyword>